<comment type="caution">
    <text evidence="1">The sequence shown here is derived from an EMBL/GenBank/DDBJ whole genome shotgun (WGS) entry which is preliminary data.</text>
</comment>
<dbReference type="EMBL" id="JBEDUW010000003">
    <property type="protein sequence ID" value="KAK9939431.1"/>
    <property type="molecule type" value="Genomic_DNA"/>
</dbReference>
<protein>
    <submittedName>
        <fullName evidence="1">Uncharacterized protein</fullName>
    </submittedName>
</protein>
<keyword evidence="2" id="KW-1185">Reference proteome</keyword>
<name>A0AAW1XT04_RUBAR</name>
<dbReference type="AlphaFoldDB" id="A0AAW1XT04"/>
<accession>A0AAW1XT04</accession>
<proteinExistence type="predicted"/>
<organism evidence="1 2">
    <name type="scientific">Rubus argutus</name>
    <name type="common">Southern blackberry</name>
    <dbReference type="NCBI Taxonomy" id="59490"/>
    <lineage>
        <taxon>Eukaryota</taxon>
        <taxon>Viridiplantae</taxon>
        <taxon>Streptophyta</taxon>
        <taxon>Embryophyta</taxon>
        <taxon>Tracheophyta</taxon>
        <taxon>Spermatophyta</taxon>
        <taxon>Magnoliopsida</taxon>
        <taxon>eudicotyledons</taxon>
        <taxon>Gunneridae</taxon>
        <taxon>Pentapetalae</taxon>
        <taxon>rosids</taxon>
        <taxon>fabids</taxon>
        <taxon>Rosales</taxon>
        <taxon>Rosaceae</taxon>
        <taxon>Rosoideae</taxon>
        <taxon>Rosoideae incertae sedis</taxon>
        <taxon>Rubus</taxon>
    </lineage>
</organism>
<dbReference type="Proteomes" id="UP001457282">
    <property type="component" value="Unassembled WGS sequence"/>
</dbReference>
<gene>
    <name evidence="1" type="ORF">M0R45_016127</name>
</gene>
<reference evidence="1 2" key="1">
    <citation type="journal article" date="2023" name="G3 (Bethesda)">
        <title>A chromosome-length genome assembly and annotation of blackberry (Rubus argutus, cv. 'Hillquist').</title>
        <authorList>
            <person name="Bruna T."/>
            <person name="Aryal R."/>
            <person name="Dudchenko O."/>
            <person name="Sargent D.J."/>
            <person name="Mead D."/>
            <person name="Buti M."/>
            <person name="Cavallini A."/>
            <person name="Hytonen T."/>
            <person name="Andres J."/>
            <person name="Pham M."/>
            <person name="Weisz D."/>
            <person name="Mascagni F."/>
            <person name="Usai G."/>
            <person name="Natali L."/>
            <person name="Bassil N."/>
            <person name="Fernandez G.E."/>
            <person name="Lomsadze A."/>
            <person name="Armour M."/>
            <person name="Olukolu B."/>
            <person name="Poorten T."/>
            <person name="Britton C."/>
            <person name="Davik J."/>
            <person name="Ashrafi H."/>
            <person name="Aiden E.L."/>
            <person name="Borodovsky M."/>
            <person name="Worthington M."/>
        </authorList>
    </citation>
    <scope>NUCLEOTIDE SEQUENCE [LARGE SCALE GENOMIC DNA]</scope>
    <source>
        <strain evidence="1">PI 553951</strain>
    </source>
</reference>
<evidence type="ECO:0000313" key="2">
    <source>
        <dbReference type="Proteomes" id="UP001457282"/>
    </source>
</evidence>
<evidence type="ECO:0000313" key="1">
    <source>
        <dbReference type="EMBL" id="KAK9939431.1"/>
    </source>
</evidence>
<sequence>MEEAVRLLEPEHGLEKRTAGQVLVMMQGSHGGIDEKVMVMSWQSSRWQLEVVRAEKKRGSMASLLVN</sequence>